<protein>
    <submittedName>
        <fullName evidence="1">Uncharacterized protein</fullName>
    </submittedName>
</protein>
<feature type="non-terminal residue" evidence="1">
    <location>
        <position position="31"/>
    </location>
</feature>
<organism evidence="1 2">
    <name type="scientific">Strongylus vulgaris</name>
    <name type="common">Blood worm</name>
    <dbReference type="NCBI Taxonomy" id="40348"/>
    <lineage>
        <taxon>Eukaryota</taxon>
        <taxon>Metazoa</taxon>
        <taxon>Ecdysozoa</taxon>
        <taxon>Nematoda</taxon>
        <taxon>Chromadorea</taxon>
        <taxon>Rhabditida</taxon>
        <taxon>Rhabditina</taxon>
        <taxon>Rhabditomorpha</taxon>
        <taxon>Strongyloidea</taxon>
        <taxon>Strongylidae</taxon>
        <taxon>Strongylus</taxon>
    </lineage>
</organism>
<dbReference type="EMBL" id="UYYB01112591">
    <property type="protein sequence ID" value="VDM81375.1"/>
    <property type="molecule type" value="Genomic_DNA"/>
</dbReference>
<name>A0A3P7LFM2_STRVU</name>
<gene>
    <name evidence="1" type="ORF">SVUK_LOCUS16373</name>
</gene>
<accession>A0A3P7LFM2</accession>
<keyword evidence="2" id="KW-1185">Reference proteome</keyword>
<sequence>MLQLWILTIISCVAEFGASERQKDPGIFLSG</sequence>
<proteinExistence type="predicted"/>
<dbReference type="AlphaFoldDB" id="A0A3P7LFM2"/>
<reference evidence="1 2" key="1">
    <citation type="submission" date="2018-11" db="EMBL/GenBank/DDBJ databases">
        <authorList>
            <consortium name="Pathogen Informatics"/>
        </authorList>
    </citation>
    <scope>NUCLEOTIDE SEQUENCE [LARGE SCALE GENOMIC DNA]</scope>
</reference>
<evidence type="ECO:0000313" key="1">
    <source>
        <dbReference type="EMBL" id="VDM81375.1"/>
    </source>
</evidence>
<dbReference type="Proteomes" id="UP000270094">
    <property type="component" value="Unassembled WGS sequence"/>
</dbReference>
<evidence type="ECO:0000313" key="2">
    <source>
        <dbReference type="Proteomes" id="UP000270094"/>
    </source>
</evidence>